<evidence type="ECO:0000313" key="2">
    <source>
        <dbReference type="WBParaSite" id="nRc.2.0.1.t43622-RA"/>
    </source>
</evidence>
<reference evidence="2" key="1">
    <citation type="submission" date="2022-11" db="UniProtKB">
        <authorList>
            <consortium name="WormBaseParasite"/>
        </authorList>
    </citation>
    <scope>IDENTIFICATION</scope>
</reference>
<dbReference type="Proteomes" id="UP000887565">
    <property type="component" value="Unplaced"/>
</dbReference>
<dbReference type="WBParaSite" id="nRc.2.0.1.t43622-RA">
    <property type="protein sequence ID" value="nRc.2.0.1.t43622-RA"/>
    <property type="gene ID" value="nRc.2.0.1.g43622"/>
</dbReference>
<organism evidence="1 2">
    <name type="scientific">Romanomermis culicivorax</name>
    <name type="common">Nematode worm</name>
    <dbReference type="NCBI Taxonomy" id="13658"/>
    <lineage>
        <taxon>Eukaryota</taxon>
        <taxon>Metazoa</taxon>
        <taxon>Ecdysozoa</taxon>
        <taxon>Nematoda</taxon>
        <taxon>Enoplea</taxon>
        <taxon>Dorylaimia</taxon>
        <taxon>Mermithida</taxon>
        <taxon>Mermithoidea</taxon>
        <taxon>Mermithidae</taxon>
        <taxon>Romanomermis</taxon>
    </lineage>
</organism>
<protein>
    <submittedName>
        <fullName evidence="2">Uncharacterized protein</fullName>
    </submittedName>
</protein>
<name>A0A915KXE0_ROMCU</name>
<accession>A0A915KXE0</accession>
<sequence length="96" mass="10306">MDTKTTPTTDQTLTDIPEESTVDQSTSMDIVPIKTATTLPPMAPTVDPRIYLATPAVLPGPPIIATVAATRFSIERTGRSTYRLSFPATAARYVVP</sequence>
<proteinExistence type="predicted"/>
<keyword evidence="1" id="KW-1185">Reference proteome</keyword>
<dbReference type="AlphaFoldDB" id="A0A915KXE0"/>
<evidence type="ECO:0000313" key="1">
    <source>
        <dbReference type="Proteomes" id="UP000887565"/>
    </source>
</evidence>